<dbReference type="Gene3D" id="3.30.470.20">
    <property type="entry name" value="ATP-grasp fold, B domain"/>
    <property type="match status" value="1"/>
</dbReference>
<dbReference type="PANTHER" id="PTHR42793:SF1">
    <property type="entry name" value="PEPTIDYL-LYSINE N-ACETYLTRANSFERASE PATZ"/>
    <property type="match status" value="1"/>
</dbReference>
<dbReference type="SUPFAM" id="SSF55729">
    <property type="entry name" value="Acyl-CoA N-acyltransferases (Nat)"/>
    <property type="match status" value="1"/>
</dbReference>
<evidence type="ECO:0000256" key="1">
    <source>
        <dbReference type="PROSITE-ProRule" id="PRU00409"/>
    </source>
</evidence>
<dbReference type="InterPro" id="IPR011761">
    <property type="entry name" value="ATP-grasp"/>
</dbReference>
<dbReference type="GO" id="GO:0046872">
    <property type="term" value="F:metal ion binding"/>
    <property type="evidence" value="ECO:0007669"/>
    <property type="project" value="InterPro"/>
</dbReference>
<dbReference type="SUPFAM" id="SSF52210">
    <property type="entry name" value="Succinyl-CoA synthetase domains"/>
    <property type="match status" value="2"/>
</dbReference>
<evidence type="ECO:0000259" key="3">
    <source>
        <dbReference type="PROSITE" id="PS51186"/>
    </source>
</evidence>
<dbReference type="InterPro" id="IPR036291">
    <property type="entry name" value="NAD(P)-bd_dom_sf"/>
</dbReference>
<feature type="domain" description="ATP-grasp" evidence="2">
    <location>
        <begin position="701"/>
        <end position="738"/>
    </location>
</feature>
<dbReference type="InterPro" id="IPR016102">
    <property type="entry name" value="Succinyl-CoA_synth-like"/>
</dbReference>
<reference evidence="4" key="1">
    <citation type="submission" date="2021-01" db="EMBL/GenBank/DDBJ databases">
        <title>YIM 132084 draft genome.</title>
        <authorList>
            <person name="An D."/>
        </authorList>
    </citation>
    <scope>NUCLEOTIDE SEQUENCE</scope>
    <source>
        <strain evidence="4">YIM 132084</strain>
    </source>
</reference>
<proteinExistence type="predicted"/>
<organism evidence="4 5">
    <name type="scientific">Nakamurella leprariae</name>
    <dbReference type="NCBI Taxonomy" id="2803911"/>
    <lineage>
        <taxon>Bacteria</taxon>
        <taxon>Bacillati</taxon>
        <taxon>Actinomycetota</taxon>
        <taxon>Actinomycetes</taxon>
        <taxon>Nakamurellales</taxon>
        <taxon>Nakamurellaceae</taxon>
        <taxon>Nakamurella</taxon>
    </lineage>
</organism>
<evidence type="ECO:0000259" key="2">
    <source>
        <dbReference type="PROSITE" id="PS50975"/>
    </source>
</evidence>
<dbReference type="InterPro" id="IPR003781">
    <property type="entry name" value="CoA-bd"/>
</dbReference>
<dbReference type="Pfam" id="PF13607">
    <property type="entry name" value="Succ_CoA_lig"/>
    <property type="match status" value="1"/>
</dbReference>
<dbReference type="GO" id="GO:0005524">
    <property type="term" value="F:ATP binding"/>
    <property type="evidence" value="ECO:0007669"/>
    <property type="project" value="UniProtKB-UniRule"/>
</dbReference>
<name>A0A938YGZ9_9ACTN</name>
<evidence type="ECO:0000313" key="5">
    <source>
        <dbReference type="Proteomes" id="UP000663792"/>
    </source>
</evidence>
<dbReference type="Gene3D" id="3.30.1490.20">
    <property type="entry name" value="ATP-grasp fold, A domain"/>
    <property type="match status" value="1"/>
</dbReference>
<dbReference type="PANTHER" id="PTHR42793">
    <property type="entry name" value="COA BINDING DOMAIN CONTAINING PROTEIN"/>
    <property type="match status" value="1"/>
</dbReference>
<accession>A0A938YGZ9</accession>
<dbReference type="Pfam" id="PF13380">
    <property type="entry name" value="CoA_binding_2"/>
    <property type="match status" value="1"/>
</dbReference>
<keyword evidence="1" id="KW-0067">ATP-binding</keyword>
<dbReference type="InterPro" id="IPR032875">
    <property type="entry name" value="Succ_CoA_lig_flav_dom"/>
</dbReference>
<dbReference type="EMBL" id="JAERWK010000025">
    <property type="protein sequence ID" value="MBM9469341.1"/>
    <property type="molecule type" value="Genomic_DNA"/>
</dbReference>
<dbReference type="InterPro" id="IPR000182">
    <property type="entry name" value="GNAT_dom"/>
</dbReference>
<feature type="domain" description="N-acetyltransferase" evidence="3">
    <location>
        <begin position="34"/>
        <end position="201"/>
    </location>
</feature>
<dbReference type="InterPro" id="IPR016181">
    <property type="entry name" value="Acyl_CoA_acyltransferase"/>
</dbReference>
<keyword evidence="5" id="KW-1185">Reference proteome</keyword>
<dbReference type="SMART" id="SM00881">
    <property type="entry name" value="CoA_binding"/>
    <property type="match status" value="1"/>
</dbReference>
<dbReference type="Gene3D" id="3.40.50.261">
    <property type="entry name" value="Succinyl-CoA synthetase domains"/>
    <property type="match status" value="2"/>
</dbReference>
<protein>
    <submittedName>
        <fullName evidence="4">GNAT family N-acetyltransferase</fullName>
    </submittedName>
</protein>
<dbReference type="GO" id="GO:0016747">
    <property type="term" value="F:acyltransferase activity, transferring groups other than amino-acyl groups"/>
    <property type="evidence" value="ECO:0007669"/>
    <property type="project" value="InterPro"/>
</dbReference>
<dbReference type="InterPro" id="IPR013815">
    <property type="entry name" value="ATP_grasp_subdomain_1"/>
</dbReference>
<dbReference type="AlphaFoldDB" id="A0A938YGZ9"/>
<dbReference type="SUPFAM" id="SSF51735">
    <property type="entry name" value="NAD(P)-binding Rossmann-fold domains"/>
    <property type="match status" value="1"/>
</dbReference>
<dbReference type="CDD" id="cd04301">
    <property type="entry name" value="NAT_SF"/>
    <property type="match status" value="1"/>
</dbReference>
<gene>
    <name evidence="4" type="ORF">JL106_18795</name>
</gene>
<sequence length="914" mass="95692">MTQRTAQPATGADVGPAYPQHWEADVLLSDGGAVHLRPARASDADDIRAMHGRSSARTLYLRYFSSVAQVSDAQVRIFTDVDHDTAIGLVAELGGHIIAAGTCHRDLRDRESAEVAFLVEDSQQGRGLGSVLLEHLAAAAQECGIRRFTAEVLAENQVMTRVFADAGYSVRREFSSGVLDLVFDIEPTEKSRAVLLAREHRAESRSITRLLNPRSVAVIGASTEAGKLGHAVLVNLLRGPFTGPVYPVNPETRSVQGVRAYPSVLDIPDPVDMAVVAVPAGSVAEVVDACRVKGVHALVVISAGFADAGSDGAAEQRRMVAVARASGMRVIGPNCLGLINADPTISLNATLAPVVPPPGRIGFFCQSGALGVAILADAHARGLGLSSFVSAGNRADVSGNDLLQYWYGDEHTEVVLLYLESFGNPRKFARLARVLSRVKPVIAVKSGRHALATPALAATTAPVSDHAVATLFAQSGVIRTTNLAEAFDVAQLLASQPVPGGDRVAIVGNSTALGILAYDACLDAGLAVPDGGPQDLGFRATPERLADAIRTAAARDDIDALVVVFVPAVEDASGGLAHAAALKAAVRDLRTASAVFPAASPAATAVPVVTTFLAVDGLPTELAVPDEQGHAGRGSVPSFRTPERAVAALAHAIRYGTWRSRPAGTVTRPDGVDAARGRAVLRRAAQDGGTVERSLTDDELVDLLDVYGIPVAPFRAVGTVGEAVTAADELGYPVVLKAFDERLRHRDDRSGVRVGLSSPAHLRAAWPGLVELSGPRVYVQRMAPPERSGLATVFGIRADPSFGALVSFGLGGLATELLDDRAYRAVPLTDVDAVDLIAGPRAAPLLDGYRGSRAVDRAALVDLALRLSAMADDLPDLVELRLQPVLAGPAGVSVTGVTGRLGRPMRLDERRRLA</sequence>
<comment type="caution">
    <text evidence="4">The sequence shown here is derived from an EMBL/GenBank/DDBJ whole genome shotgun (WGS) entry which is preliminary data.</text>
</comment>
<dbReference type="PROSITE" id="PS51186">
    <property type="entry name" value="GNAT"/>
    <property type="match status" value="1"/>
</dbReference>
<evidence type="ECO:0000313" key="4">
    <source>
        <dbReference type="EMBL" id="MBM9469341.1"/>
    </source>
</evidence>
<dbReference type="Gene3D" id="3.40.630.30">
    <property type="match status" value="1"/>
</dbReference>
<dbReference type="Pfam" id="PF13549">
    <property type="entry name" value="ATP-grasp_5"/>
    <property type="match status" value="1"/>
</dbReference>
<dbReference type="SUPFAM" id="SSF56059">
    <property type="entry name" value="Glutathione synthetase ATP-binding domain-like"/>
    <property type="match status" value="1"/>
</dbReference>
<keyword evidence="1" id="KW-0547">Nucleotide-binding</keyword>
<dbReference type="Pfam" id="PF00583">
    <property type="entry name" value="Acetyltransf_1"/>
    <property type="match status" value="1"/>
</dbReference>
<dbReference type="Proteomes" id="UP000663792">
    <property type="component" value="Unassembled WGS sequence"/>
</dbReference>
<dbReference type="PROSITE" id="PS50975">
    <property type="entry name" value="ATP_GRASP"/>
    <property type="match status" value="1"/>
</dbReference>
<dbReference type="Gene3D" id="3.40.50.720">
    <property type="entry name" value="NAD(P)-binding Rossmann-like Domain"/>
    <property type="match status" value="1"/>
</dbReference>
<dbReference type="RefSeq" id="WP_205262285.1">
    <property type="nucleotide sequence ID" value="NZ_JAERWK010000025.1"/>
</dbReference>